<reference evidence="1 2" key="1">
    <citation type="journal article" date="2022" name="Plant J.">
        <title>Chromosome-level genome of Camellia lanceoleosa provides a valuable resource for understanding genome evolution and self-incompatibility.</title>
        <authorList>
            <person name="Gong W."/>
            <person name="Xiao S."/>
            <person name="Wang L."/>
            <person name="Liao Z."/>
            <person name="Chang Y."/>
            <person name="Mo W."/>
            <person name="Hu G."/>
            <person name="Li W."/>
            <person name="Zhao G."/>
            <person name="Zhu H."/>
            <person name="Hu X."/>
            <person name="Ji K."/>
            <person name="Xiang X."/>
            <person name="Song Q."/>
            <person name="Yuan D."/>
            <person name="Jin S."/>
            <person name="Zhang L."/>
        </authorList>
    </citation>
    <scope>NUCLEOTIDE SEQUENCE [LARGE SCALE GENOMIC DNA]</scope>
    <source>
        <strain evidence="1">SQ_2022a</strain>
    </source>
</reference>
<dbReference type="EMBL" id="CM045762">
    <property type="protein sequence ID" value="KAI8010530.1"/>
    <property type="molecule type" value="Genomic_DNA"/>
</dbReference>
<protein>
    <submittedName>
        <fullName evidence="1">ABC transporter C family member 4</fullName>
    </submittedName>
</protein>
<accession>A0ACC0HDP9</accession>
<evidence type="ECO:0000313" key="1">
    <source>
        <dbReference type="EMBL" id="KAI8010530.1"/>
    </source>
</evidence>
<name>A0ACC0HDP9_9ERIC</name>
<keyword evidence="2" id="KW-1185">Reference proteome</keyword>
<gene>
    <name evidence="1" type="ORF">LOK49_LG06G03251</name>
</gene>
<evidence type="ECO:0000313" key="2">
    <source>
        <dbReference type="Proteomes" id="UP001060215"/>
    </source>
</evidence>
<sequence>MHSSCLSRCPNHMEAYRSFVSISSAITHVSILILIAHERKLEAVSHPMSLRVYWVANFVVLCLLTASGIARFITVGGNFDTSMKVDDIVSIFVLPISAFLLFVAVKGTSGIVVGEQELGKLEITSKWKWDCFD</sequence>
<comment type="caution">
    <text evidence="1">The sequence shown here is derived from an EMBL/GenBank/DDBJ whole genome shotgun (WGS) entry which is preliminary data.</text>
</comment>
<proteinExistence type="predicted"/>
<organism evidence="1 2">
    <name type="scientific">Camellia lanceoleosa</name>
    <dbReference type="NCBI Taxonomy" id="1840588"/>
    <lineage>
        <taxon>Eukaryota</taxon>
        <taxon>Viridiplantae</taxon>
        <taxon>Streptophyta</taxon>
        <taxon>Embryophyta</taxon>
        <taxon>Tracheophyta</taxon>
        <taxon>Spermatophyta</taxon>
        <taxon>Magnoliopsida</taxon>
        <taxon>eudicotyledons</taxon>
        <taxon>Gunneridae</taxon>
        <taxon>Pentapetalae</taxon>
        <taxon>asterids</taxon>
        <taxon>Ericales</taxon>
        <taxon>Theaceae</taxon>
        <taxon>Camellia</taxon>
    </lineage>
</organism>
<dbReference type="Proteomes" id="UP001060215">
    <property type="component" value="Chromosome 5"/>
</dbReference>